<dbReference type="PANTHER" id="PTHR11669">
    <property type="entry name" value="REPLICATION FACTOR C / DNA POLYMERASE III GAMMA-TAU SUBUNIT"/>
    <property type="match status" value="1"/>
</dbReference>
<evidence type="ECO:0000256" key="5">
    <source>
        <dbReference type="ARBA" id="ARBA00022840"/>
    </source>
</evidence>
<dbReference type="GO" id="GO:0046872">
    <property type="term" value="F:metal ion binding"/>
    <property type="evidence" value="ECO:0007669"/>
    <property type="project" value="UniProtKB-KW"/>
</dbReference>
<keyword evidence="11" id="KW-1185">Reference proteome</keyword>
<dbReference type="InterPro" id="IPR003593">
    <property type="entry name" value="AAA+_ATPase"/>
</dbReference>
<dbReference type="GO" id="GO:0006261">
    <property type="term" value="P:DNA-templated DNA replication"/>
    <property type="evidence" value="ECO:0007669"/>
    <property type="project" value="TreeGrafter"/>
</dbReference>
<evidence type="ECO:0000256" key="8">
    <source>
        <dbReference type="RuleBase" id="RU364063"/>
    </source>
</evidence>
<comment type="similarity">
    <text evidence="1 8">Belongs to the DnaX/STICHEL family.</text>
</comment>
<evidence type="ECO:0000313" key="10">
    <source>
        <dbReference type="EMBL" id="SMP00729.1"/>
    </source>
</evidence>
<dbReference type="EC" id="2.7.7.7" evidence="8"/>
<evidence type="ECO:0000256" key="7">
    <source>
        <dbReference type="ARBA" id="ARBA00049244"/>
    </source>
</evidence>
<comment type="subunit">
    <text evidence="8">DNA polymerase III contains a core (composed of alpha, epsilon and theta chains) that associates with a tau subunit. This core dimerizes to form the POLIII' complex. PolIII' associates with the gamma complex (composed of gamma, delta, delta', psi and chi chains) and with the beta chain to form the complete DNA polymerase III complex.</text>
</comment>
<evidence type="ECO:0000256" key="6">
    <source>
        <dbReference type="ARBA" id="ARBA00022932"/>
    </source>
</evidence>
<dbReference type="GO" id="GO:0009360">
    <property type="term" value="C:DNA polymerase III complex"/>
    <property type="evidence" value="ECO:0007669"/>
    <property type="project" value="InterPro"/>
</dbReference>
<dbReference type="InterPro" id="IPR012763">
    <property type="entry name" value="DNA_pol_III_sug/sutau_N"/>
</dbReference>
<evidence type="ECO:0000259" key="9">
    <source>
        <dbReference type="SMART" id="SM00382"/>
    </source>
</evidence>
<dbReference type="FunFam" id="1.10.8.60:FF:000013">
    <property type="entry name" value="DNA polymerase III subunit gamma/tau"/>
    <property type="match status" value="1"/>
</dbReference>
<dbReference type="FunFam" id="3.40.50.300:FF:000014">
    <property type="entry name" value="DNA polymerase III subunit gamma/tau"/>
    <property type="match status" value="1"/>
</dbReference>
<accession>A0AA45WIN1</accession>
<keyword evidence="5 8" id="KW-0067">ATP-binding</keyword>
<reference evidence="10" key="1">
    <citation type="submission" date="2017-05" db="EMBL/GenBank/DDBJ databases">
        <authorList>
            <person name="Varghese N."/>
            <person name="Submissions S."/>
        </authorList>
    </citation>
    <scope>NUCLEOTIDE SEQUENCE</scope>
    <source>
        <strain evidence="10">DSM 18763</strain>
    </source>
</reference>
<organism evidence="10 11">
    <name type="scientific">Venenivibrio stagnispumantis</name>
    <dbReference type="NCBI Taxonomy" id="407998"/>
    <lineage>
        <taxon>Bacteria</taxon>
        <taxon>Pseudomonadati</taxon>
        <taxon>Aquificota</taxon>
        <taxon>Aquificia</taxon>
        <taxon>Aquificales</taxon>
        <taxon>Hydrogenothermaceae</taxon>
        <taxon>Venenivibrio</taxon>
    </lineage>
</organism>
<dbReference type="Gene3D" id="1.10.8.60">
    <property type="match status" value="1"/>
</dbReference>
<dbReference type="Pfam" id="PF22608">
    <property type="entry name" value="DNAX_ATPase_lid"/>
    <property type="match status" value="1"/>
</dbReference>
<dbReference type="CDD" id="cd00009">
    <property type="entry name" value="AAA"/>
    <property type="match status" value="1"/>
</dbReference>
<dbReference type="NCBIfam" id="TIGR02397">
    <property type="entry name" value="dnaX_nterm"/>
    <property type="match status" value="1"/>
</dbReference>
<dbReference type="EMBL" id="FXTX01000001">
    <property type="protein sequence ID" value="SMP00729.1"/>
    <property type="molecule type" value="Genomic_DNA"/>
</dbReference>
<comment type="caution">
    <text evidence="10">The sequence shown here is derived from an EMBL/GenBank/DDBJ whole genome shotgun (WGS) entry which is preliminary data.</text>
</comment>
<dbReference type="GO" id="GO:0003887">
    <property type="term" value="F:DNA-directed DNA polymerase activity"/>
    <property type="evidence" value="ECO:0007669"/>
    <property type="project" value="UniProtKB-KW"/>
</dbReference>
<dbReference type="Proteomes" id="UP001157947">
    <property type="component" value="Unassembled WGS sequence"/>
</dbReference>
<dbReference type="SMART" id="SM00382">
    <property type="entry name" value="AAA"/>
    <property type="match status" value="1"/>
</dbReference>
<evidence type="ECO:0000256" key="2">
    <source>
        <dbReference type="ARBA" id="ARBA00022723"/>
    </source>
</evidence>
<feature type="domain" description="AAA+ ATPase" evidence="9">
    <location>
        <begin position="37"/>
        <end position="178"/>
    </location>
</feature>
<evidence type="ECO:0000256" key="3">
    <source>
        <dbReference type="ARBA" id="ARBA00022741"/>
    </source>
</evidence>
<keyword evidence="3 8" id="KW-0547">Nucleotide-binding</keyword>
<dbReference type="AlphaFoldDB" id="A0AA45WIN1"/>
<gene>
    <name evidence="8" type="primary">dnaX</name>
    <name evidence="10" type="ORF">SAMN06264868_101160</name>
</gene>
<dbReference type="SUPFAM" id="SSF52540">
    <property type="entry name" value="P-loop containing nucleoside triphosphate hydrolases"/>
    <property type="match status" value="1"/>
</dbReference>
<dbReference type="Gene3D" id="3.40.50.300">
    <property type="entry name" value="P-loop containing nucleotide triphosphate hydrolases"/>
    <property type="match status" value="1"/>
</dbReference>
<keyword evidence="8" id="KW-0808">Transferase</keyword>
<dbReference type="PANTHER" id="PTHR11669:SF0">
    <property type="entry name" value="PROTEIN STICHEL-LIKE 2"/>
    <property type="match status" value="1"/>
</dbReference>
<proteinExistence type="inferred from homology"/>
<dbReference type="GO" id="GO:0005524">
    <property type="term" value="F:ATP binding"/>
    <property type="evidence" value="ECO:0007669"/>
    <property type="project" value="UniProtKB-KW"/>
</dbReference>
<dbReference type="CDD" id="cd18137">
    <property type="entry name" value="HLD_clamp_pol_III_gamma_tau"/>
    <property type="match status" value="1"/>
</dbReference>
<evidence type="ECO:0000313" key="11">
    <source>
        <dbReference type="Proteomes" id="UP001157947"/>
    </source>
</evidence>
<keyword evidence="8" id="KW-0235">DNA replication</keyword>
<evidence type="ECO:0000256" key="1">
    <source>
        <dbReference type="ARBA" id="ARBA00006360"/>
    </source>
</evidence>
<dbReference type="RefSeq" id="WP_265133616.1">
    <property type="nucleotide sequence ID" value="NZ_FXTX01000001.1"/>
</dbReference>
<dbReference type="InterPro" id="IPR050238">
    <property type="entry name" value="DNA_Rep/Repair_Clamp_Loader"/>
</dbReference>
<dbReference type="NCBIfam" id="NF011514">
    <property type="entry name" value="PRK14953.1"/>
    <property type="match status" value="1"/>
</dbReference>
<comment type="catalytic activity">
    <reaction evidence="7 8">
        <text>DNA(n) + a 2'-deoxyribonucleoside 5'-triphosphate = DNA(n+1) + diphosphate</text>
        <dbReference type="Rhea" id="RHEA:22508"/>
        <dbReference type="Rhea" id="RHEA-COMP:17339"/>
        <dbReference type="Rhea" id="RHEA-COMP:17340"/>
        <dbReference type="ChEBI" id="CHEBI:33019"/>
        <dbReference type="ChEBI" id="CHEBI:61560"/>
        <dbReference type="ChEBI" id="CHEBI:173112"/>
        <dbReference type="EC" id="2.7.7.7"/>
    </reaction>
</comment>
<dbReference type="InterPro" id="IPR045085">
    <property type="entry name" value="HLD_clamp_pol_III_gamma_tau"/>
</dbReference>
<protein>
    <recommendedName>
        <fullName evidence="8">DNA polymerase III subunit gamma/tau</fullName>
        <ecNumber evidence="8">2.7.7.7</ecNumber>
    </recommendedName>
</protein>
<sequence>MAYQALSRKYRPQKFSQVIGQDFVVKTLKNAIKLNRISHAYIFAGSRGIGKTTIARILTKVLNCKNPQDFEPCNECENCIQINKGAFPDLYEIDAASNRGIDDIRNIKENINYAPVKGNYKVYIIDEAHMLTREAFNALLKTLEEPPPRNIFILATTELHKIPETIKSRCQIFLFKPPTINQIKDYLRKILENENIPYEEEALNIIAQASEGGVRDSASLLDQAITFSEGKLTTKAVEQMLGIIPTNILNEVVENLHNLKAEEVIKTIENLDREGYDLNLFFKQLISKFEEILIDIATRKETNFNIDTVIYIQNILTRAYIEARNFINPKPIYNLNIAKLKYINNLKSISEVIDKGIDKTVEKQKINQEINQVETKPEEKFNLQAVLTKIAKEEPVIGHLIKKINIEEKEDRFIFHLDETTDLIKEKLDKIQTYFPKKIEIIYKKEEKKEKKKKEERDEAVSKILNLFPGSKIIKEDR</sequence>
<keyword evidence="2" id="KW-0479">Metal-binding</keyword>
<dbReference type="InterPro" id="IPR027417">
    <property type="entry name" value="P-loop_NTPase"/>
</dbReference>
<dbReference type="Pfam" id="PF13177">
    <property type="entry name" value="DNA_pol3_delta2"/>
    <property type="match status" value="1"/>
</dbReference>
<name>A0AA45WIN1_9AQUI</name>
<comment type="function">
    <text evidence="8">DNA polymerase III is a complex, multichain enzyme responsible for most of the replicative synthesis in bacteria. This DNA polymerase also exhibits 3' to 5' exonuclease activity.</text>
</comment>
<keyword evidence="6 8" id="KW-0239">DNA-directed DNA polymerase</keyword>
<keyword evidence="4" id="KW-0862">Zinc</keyword>
<keyword evidence="8" id="KW-0548">Nucleotidyltransferase</keyword>
<evidence type="ECO:0000256" key="4">
    <source>
        <dbReference type="ARBA" id="ARBA00022833"/>
    </source>
</evidence>
<dbReference type="NCBIfam" id="NF004046">
    <property type="entry name" value="PRK05563.1"/>
    <property type="match status" value="1"/>
</dbReference>